<dbReference type="Gene3D" id="3.10.290.30">
    <property type="entry name" value="MM3350-like"/>
    <property type="match status" value="1"/>
</dbReference>
<proteinExistence type="predicted"/>
<organism evidence="2 3">
    <name type="scientific">Candidatus Aquitaenariimonas noxiae</name>
    <dbReference type="NCBI Taxonomy" id="1974741"/>
    <lineage>
        <taxon>Bacteria</taxon>
        <taxon>Pseudomonadati</taxon>
        <taxon>Candidatus Omnitrophota</taxon>
        <taxon>Candidatus Aquitaenariimonas</taxon>
    </lineage>
</organism>
<accession>A0A2J0KUC5</accession>
<sequence>MGEPIRKIAFLVDRNELELLHEACLYGADADKNLEKAIKEGGKFRLEFLFDELDDLAGYVAHCANDEESERNQDKWDKLSGRIERLLKLSDNMGSPQKHTVVLPRQQCGLKYYIFDIWIWGTGGVGDFKDKVLRKIQIAGTKSLYNFAKVIVNSFGFQFDHCFGFYDNFQKYHDSKKIYELFVDLGEERSRSWAKGVKNTKISQVFKNSGDKMHFLFDYGDCWHFAVELKEIKQAEKWDLKPVILESIGKAPLQYPPCEDEESQ</sequence>
<dbReference type="InterPro" id="IPR024047">
    <property type="entry name" value="MM3350-like_sf"/>
</dbReference>
<comment type="caution">
    <text evidence="2">The sequence shown here is derived from an EMBL/GenBank/DDBJ whole genome shotgun (WGS) entry which is preliminary data.</text>
</comment>
<protein>
    <recommendedName>
        <fullName evidence="1">Plasmid pRiA4b Orf3-like domain-containing protein</fullName>
    </recommendedName>
</protein>
<evidence type="ECO:0000313" key="3">
    <source>
        <dbReference type="Proteomes" id="UP000230052"/>
    </source>
</evidence>
<gene>
    <name evidence="2" type="ORF">COS99_01960</name>
</gene>
<dbReference type="SUPFAM" id="SSF159941">
    <property type="entry name" value="MM3350-like"/>
    <property type="match status" value="1"/>
</dbReference>
<reference evidence="2 3" key="1">
    <citation type="submission" date="2017-09" db="EMBL/GenBank/DDBJ databases">
        <title>Depth-based differentiation of microbial function through sediment-hosted aquifers and enrichment of novel symbionts in the deep terrestrial subsurface.</title>
        <authorList>
            <person name="Probst A.J."/>
            <person name="Ladd B."/>
            <person name="Jarett J.K."/>
            <person name="Geller-Mcgrath D.E."/>
            <person name="Sieber C.M."/>
            <person name="Emerson J.B."/>
            <person name="Anantharaman K."/>
            <person name="Thomas B.C."/>
            <person name="Malmstrom R."/>
            <person name="Stieglmeier M."/>
            <person name="Klingl A."/>
            <person name="Woyke T."/>
            <person name="Ryan C.M."/>
            <person name="Banfield J.F."/>
        </authorList>
    </citation>
    <scope>NUCLEOTIDE SEQUENCE [LARGE SCALE GENOMIC DNA]</scope>
    <source>
        <strain evidence="2">CG07_land_8_20_14_0_80_42_15</strain>
    </source>
</reference>
<dbReference type="EMBL" id="PEWV01000019">
    <property type="protein sequence ID" value="PIU42102.1"/>
    <property type="molecule type" value="Genomic_DNA"/>
</dbReference>
<dbReference type="Pfam" id="PF07929">
    <property type="entry name" value="PRiA4_ORF3"/>
    <property type="match status" value="1"/>
</dbReference>
<dbReference type="InterPro" id="IPR012912">
    <property type="entry name" value="Plasmid_pRiA4b_Orf3-like"/>
</dbReference>
<name>A0A2J0KUC5_9BACT</name>
<dbReference type="AlphaFoldDB" id="A0A2J0KUC5"/>
<evidence type="ECO:0000259" key="1">
    <source>
        <dbReference type="Pfam" id="PF07929"/>
    </source>
</evidence>
<evidence type="ECO:0000313" key="2">
    <source>
        <dbReference type="EMBL" id="PIU42102.1"/>
    </source>
</evidence>
<dbReference type="Proteomes" id="UP000230052">
    <property type="component" value="Unassembled WGS sequence"/>
</dbReference>
<feature type="domain" description="Plasmid pRiA4b Orf3-like" evidence="1">
    <location>
        <begin position="128"/>
        <end position="252"/>
    </location>
</feature>